<dbReference type="SUPFAM" id="SSF100895">
    <property type="entry name" value="Kazal-type serine protease inhibitors"/>
    <property type="match status" value="1"/>
</dbReference>
<dbReference type="Proteomes" id="UP000694562">
    <property type="component" value="Unplaced"/>
</dbReference>
<keyword evidence="11" id="KW-1185">Reference proteome</keyword>
<evidence type="ECO:0000256" key="3">
    <source>
        <dbReference type="ARBA" id="ARBA00022553"/>
    </source>
</evidence>
<evidence type="ECO:0000256" key="6">
    <source>
        <dbReference type="ARBA" id="ARBA00032734"/>
    </source>
</evidence>
<sequence>MLPSSGGAGALPLPTPGFPLPPGGACLPAPPQARAHSRYTAPAPCPVTGATERARPAAAMPGWRCLAGLLTVLTFSAAPPVPPAPGSPLSDSEYQLFFASLGPPWKAAMLCQLRQAQGCLSSTILQLDQEENHGHVPEGPVCCDFPEAPWFQTFCQFTQYRCFKRQFYTKRIPCSSLSPQKKLLMTEQPHAVGSWARGKSSPTEEAPEQASLLHVDALLRANVDSLLKYSYALSSHKPLLRNVSTATPGVLRPPQDRGLPALRPTLLVPASLPPRLRPPDRTEQAWEQRLQNNVWQLIHSALSLETSLGTGGPSPDSKSHPESMSGSTAERVQETAPRGSLLALKNDEAVMILCYAVLEGNCVSSAVTQIWKEMEERVLGFGDLVCDSLGRRHMDLCPDCAFCSLKREQCQNMKNLNRVHCKTGNFSTYINPQISAQHQAAGNKTSSPETSEYHGMEVFRGLRAEYWCSRIATRGCEDPRVSLWLKAEYAAFQDGDAQSQICDSDGLQHPNYCVFKSHQCLQQSLYNQRVTRRSCLRNETYRVLSKKEGEEQVQLWHQRFLSLAKG</sequence>
<proteinExistence type="predicted"/>
<protein>
    <recommendedName>
        <fullName evidence="2">Acrosin-binding protein</fullName>
    </recommendedName>
    <alternativeName>
        <fullName evidence="6">Acrosin-binding protein, 60 kDa form</fullName>
    </alternativeName>
    <alternativeName>
        <fullName evidence="7">Proacrosin-binding protein sp32</fullName>
    </alternativeName>
</protein>
<dbReference type="OrthoDB" id="9009946at2759"/>
<evidence type="ECO:0000256" key="4">
    <source>
        <dbReference type="ARBA" id="ARBA00022729"/>
    </source>
</evidence>
<keyword evidence="5" id="KW-0968">Cytoplasmic vesicle</keyword>
<organism evidence="10 11">
    <name type="scientific">Falco tinnunculus</name>
    <name type="common">Common kestrel</name>
    <dbReference type="NCBI Taxonomy" id="100819"/>
    <lineage>
        <taxon>Eukaryota</taxon>
        <taxon>Metazoa</taxon>
        <taxon>Chordata</taxon>
        <taxon>Craniata</taxon>
        <taxon>Vertebrata</taxon>
        <taxon>Euteleostomi</taxon>
        <taxon>Archelosauria</taxon>
        <taxon>Archosauria</taxon>
        <taxon>Dinosauria</taxon>
        <taxon>Saurischia</taxon>
        <taxon>Theropoda</taxon>
        <taxon>Coelurosauria</taxon>
        <taxon>Aves</taxon>
        <taxon>Neognathae</taxon>
        <taxon>Neoaves</taxon>
        <taxon>Telluraves</taxon>
        <taxon>Australaves</taxon>
        <taxon>Falconiformes</taxon>
        <taxon>Falconidae</taxon>
        <taxon>Falco</taxon>
    </lineage>
</organism>
<keyword evidence="3" id="KW-0597">Phosphoprotein</keyword>
<dbReference type="GO" id="GO:0001669">
    <property type="term" value="C:acrosomal vesicle"/>
    <property type="evidence" value="ECO:0007669"/>
    <property type="project" value="UniProtKB-SubCell"/>
</dbReference>
<evidence type="ECO:0000256" key="7">
    <source>
        <dbReference type="ARBA" id="ARBA00033453"/>
    </source>
</evidence>
<dbReference type="PANTHER" id="PTHR21362">
    <property type="entry name" value="ACROSIN-BINDING PROTEIN"/>
    <property type="match status" value="1"/>
</dbReference>
<reference evidence="10" key="1">
    <citation type="submission" date="2025-08" db="UniProtKB">
        <authorList>
            <consortium name="Ensembl"/>
        </authorList>
    </citation>
    <scope>IDENTIFICATION</scope>
</reference>
<name>A0A8C4UA40_FALTI</name>
<reference evidence="10" key="2">
    <citation type="submission" date="2025-09" db="UniProtKB">
        <authorList>
            <consortium name="Ensembl"/>
        </authorList>
    </citation>
    <scope>IDENTIFICATION</scope>
</reference>
<evidence type="ECO:0000256" key="1">
    <source>
        <dbReference type="ARBA" id="ARBA00004218"/>
    </source>
</evidence>
<dbReference type="Pfam" id="PF07222">
    <property type="entry name" value="PBP_sp32"/>
    <property type="match status" value="1"/>
</dbReference>
<dbReference type="GO" id="GO:0005634">
    <property type="term" value="C:nucleus"/>
    <property type="evidence" value="ECO:0007669"/>
    <property type="project" value="TreeGrafter"/>
</dbReference>
<dbReference type="InterPro" id="IPR009865">
    <property type="entry name" value="Proacrosin-bd"/>
</dbReference>
<feature type="region of interest" description="Disordered" evidence="9">
    <location>
        <begin position="306"/>
        <end position="335"/>
    </location>
</feature>
<evidence type="ECO:0000256" key="5">
    <source>
        <dbReference type="ARBA" id="ARBA00023329"/>
    </source>
</evidence>
<accession>A0A8C4UA40</accession>
<evidence type="ECO:0000256" key="8">
    <source>
        <dbReference type="ARBA" id="ARBA00045517"/>
    </source>
</evidence>
<evidence type="ECO:0000256" key="2">
    <source>
        <dbReference type="ARBA" id="ARBA00018940"/>
    </source>
</evidence>
<keyword evidence="4" id="KW-0732">Signal</keyword>
<dbReference type="PANTHER" id="PTHR21362:SF1">
    <property type="entry name" value="ACROSIN-BINDING PROTEIN"/>
    <property type="match status" value="1"/>
</dbReference>
<dbReference type="AlphaFoldDB" id="A0A8C4UA40"/>
<evidence type="ECO:0000313" key="11">
    <source>
        <dbReference type="Proteomes" id="UP000694562"/>
    </source>
</evidence>
<comment type="function">
    <text evidence="8">Acrosomal protein that maintains proacrosin (pro-ACR) as an enzymatically inactive zymogen in the acrosome. Involved also in the acrosome formation.</text>
</comment>
<dbReference type="Ensembl" id="ENSFTIT00000008323.1">
    <property type="protein sequence ID" value="ENSFTIP00000007973.1"/>
    <property type="gene ID" value="ENSFTIG00000005413.1"/>
</dbReference>
<dbReference type="OMA" id="YDEEPVW"/>
<comment type="subcellular location">
    <subcellularLocation>
        <location evidence="1">Cytoplasmic vesicle</location>
        <location evidence="1">Secretory vesicle</location>
        <location evidence="1">Acrosome</location>
    </subcellularLocation>
</comment>
<dbReference type="InterPro" id="IPR036058">
    <property type="entry name" value="Kazal_dom_sf"/>
</dbReference>
<evidence type="ECO:0000313" key="10">
    <source>
        <dbReference type="Ensembl" id="ENSFTIP00000007973.1"/>
    </source>
</evidence>
<evidence type="ECO:0000256" key="9">
    <source>
        <dbReference type="SAM" id="MobiDB-lite"/>
    </source>
</evidence>